<reference evidence="2" key="2">
    <citation type="journal article" date="2015" name="Data Brief">
        <title>Shoot transcriptome of the giant reed, Arundo donax.</title>
        <authorList>
            <person name="Barrero R.A."/>
            <person name="Guerrero F.D."/>
            <person name="Moolhuijzen P."/>
            <person name="Goolsby J.A."/>
            <person name="Tidwell J."/>
            <person name="Bellgard S.E."/>
            <person name="Bellgard M.I."/>
        </authorList>
    </citation>
    <scope>NUCLEOTIDE SEQUENCE</scope>
    <source>
        <tissue evidence="2">Shoot tissue taken approximately 20 cm above the soil surface</tissue>
    </source>
</reference>
<dbReference type="EMBL" id="GBRH01270632">
    <property type="protein sequence ID" value="JAD27263.1"/>
    <property type="molecule type" value="Transcribed_RNA"/>
</dbReference>
<name>A0A0A8YNG8_ARUDO</name>
<reference evidence="2" key="1">
    <citation type="submission" date="2014-09" db="EMBL/GenBank/DDBJ databases">
        <authorList>
            <person name="Magalhaes I.L.F."/>
            <person name="Oliveira U."/>
            <person name="Santos F.R."/>
            <person name="Vidigal T.H.D.A."/>
            <person name="Brescovit A.D."/>
            <person name="Santos A.J."/>
        </authorList>
    </citation>
    <scope>NUCLEOTIDE SEQUENCE</scope>
    <source>
        <tissue evidence="2">Shoot tissue taken approximately 20 cm above the soil surface</tissue>
    </source>
</reference>
<feature type="region of interest" description="Disordered" evidence="1">
    <location>
        <begin position="1"/>
        <end position="36"/>
    </location>
</feature>
<proteinExistence type="predicted"/>
<evidence type="ECO:0000313" key="2">
    <source>
        <dbReference type="EMBL" id="JAD27263.1"/>
    </source>
</evidence>
<feature type="compositionally biased region" description="Polar residues" evidence="1">
    <location>
        <begin position="20"/>
        <end position="36"/>
    </location>
</feature>
<protein>
    <submittedName>
        <fullName evidence="2">Uncharacterized protein</fullName>
    </submittedName>
</protein>
<accession>A0A0A8YNG8</accession>
<organism evidence="2">
    <name type="scientific">Arundo donax</name>
    <name type="common">Giant reed</name>
    <name type="synonym">Donax arundinaceus</name>
    <dbReference type="NCBI Taxonomy" id="35708"/>
    <lineage>
        <taxon>Eukaryota</taxon>
        <taxon>Viridiplantae</taxon>
        <taxon>Streptophyta</taxon>
        <taxon>Embryophyta</taxon>
        <taxon>Tracheophyta</taxon>
        <taxon>Spermatophyta</taxon>
        <taxon>Magnoliopsida</taxon>
        <taxon>Liliopsida</taxon>
        <taxon>Poales</taxon>
        <taxon>Poaceae</taxon>
        <taxon>PACMAD clade</taxon>
        <taxon>Arundinoideae</taxon>
        <taxon>Arundineae</taxon>
        <taxon>Arundo</taxon>
    </lineage>
</organism>
<evidence type="ECO:0000256" key="1">
    <source>
        <dbReference type="SAM" id="MobiDB-lite"/>
    </source>
</evidence>
<feature type="compositionally biased region" description="Low complexity" evidence="1">
    <location>
        <begin position="1"/>
        <end position="19"/>
    </location>
</feature>
<sequence>MLANRPTTSSSPIAPTSSTEANQVRQQNPLEALINS</sequence>
<dbReference type="AlphaFoldDB" id="A0A0A8YNG8"/>